<dbReference type="KEGG" id="mng:MNEG_2495"/>
<feature type="domain" description="Polyketide synthase dehydratase" evidence="1">
    <location>
        <begin position="83"/>
        <end position="122"/>
    </location>
</feature>
<evidence type="ECO:0000313" key="3">
    <source>
        <dbReference type="Proteomes" id="UP000054498"/>
    </source>
</evidence>
<protein>
    <recommendedName>
        <fullName evidence="1">Polyketide synthase dehydratase domain-containing protein</fullName>
    </recommendedName>
</protein>
<reference evidence="2 3" key="1">
    <citation type="journal article" date="2013" name="BMC Genomics">
        <title>Reconstruction of the lipid metabolism for the microalga Monoraphidium neglectum from its genome sequence reveals characteristics suitable for biofuel production.</title>
        <authorList>
            <person name="Bogen C."/>
            <person name="Al-Dilaimi A."/>
            <person name="Albersmeier A."/>
            <person name="Wichmann J."/>
            <person name="Grundmann M."/>
            <person name="Rupp O."/>
            <person name="Lauersen K.J."/>
            <person name="Blifernez-Klassen O."/>
            <person name="Kalinowski J."/>
            <person name="Goesmann A."/>
            <person name="Mussgnug J.H."/>
            <person name="Kruse O."/>
        </authorList>
    </citation>
    <scope>NUCLEOTIDE SEQUENCE [LARGE SCALE GENOMIC DNA]</scope>
    <source>
        <strain evidence="2 3">SAG 48.87</strain>
    </source>
</reference>
<name>A0A0D2MYN3_9CHLO</name>
<dbReference type="InterPro" id="IPR049551">
    <property type="entry name" value="PKS_DH_C"/>
</dbReference>
<dbReference type="Proteomes" id="UP000054498">
    <property type="component" value="Unassembled WGS sequence"/>
</dbReference>
<dbReference type="OrthoDB" id="495172at2759"/>
<dbReference type="InterPro" id="IPR042104">
    <property type="entry name" value="PKS_dehydratase_sf"/>
</dbReference>
<dbReference type="EMBL" id="KK100502">
    <property type="protein sequence ID" value="KIZ05467.1"/>
    <property type="molecule type" value="Genomic_DNA"/>
</dbReference>
<sequence length="124" mass="13339">MAHADDPYALNADGTAADPLAFQAALRADASKMAELEADPELQGVLLGPDTAAMQALLQQAFQAQMAKAKDMGRWMAERTIDAQRASATVPRDTVQLYAQLAQSGLQYGPAFRLLRNVHVPDTN</sequence>
<dbReference type="Pfam" id="PF14765">
    <property type="entry name" value="PS-DH"/>
    <property type="match status" value="1"/>
</dbReference>
<keyword evidence="3" id="KW-1185">Reference proteome</keyword>
<proteinExistence type="predicted"/>
<dbReference type="AlphaFoldDB" id="A0A0D2MYN3"/>
<gene>
    <name evidence="2" type="ORF">MNEG_2495</name>
</gene>
<organism evidence="2 3">
    <name type="scientific">Monoraphidium neglectum</name>
    <dbReference type="NCBI Taxonomy" id="145388"/>
    <lineage>
        <taxon>Eukaryota</taxon>
        <taxon>Viridiplantae</taxon>
        <taxon>Chlorophyta</taxon>
        <taxon>core chlorophytes</taxon>
        <taxon>Chlorophyceae</taxon>
        <taxon>CS clade</taxon>
        <taxon>Sphaeropleales</taxon>
        <taxon>Selenastraceae</taxon>
        <taxon>Monoraphidium</taxon>
    </lineage>
</organism>
<evidence type="ECO:0000259" key="1">
    <source>
        <dbReference type="Pfam" id="PF14765"/>
    </source>
</evidence>
<accession>A0A0D2MYN3</accession>
<dbReference type="GeneID" id="25735373"/>
<dbReference type="RefSeq" id="XP_013904486.1">
    <property type="nucleotide sequence ID" value="XM_014049032.1"/>
</dbReference>
<dbReference type="Gene3D" id="3.10.129.110">
    <property type="entry name" value="Polyketide synthase dehydratase"/>
    <property type="match status" value="1"/>
</dbReference>
<evidence type="ECO:0000313" key="2">
    <source>
        <dbReference type="EMBL" id="KIZ05467.1"/>
    </source>
</evidence>